<dbReference type="CDD" id="cd00565">
    <property type="entry name" value="Ubl_ThiS"/>
    <property type="match status" value="1"/>
</dbReference>
<dbReference type="NCBIfam" id="TIGR01683">
    <property type="entry name" value="thiS"/>
    <property type="match status" value="1"/>
</dbReference>
<sequence>MNIIVNGQSMQIEDSLNRVDKLLHSFNLQVKTVVVELNRQILTREYHETTALRDGDRIEIVHFVGGG</sequence>
<dbReference type="Gene3D" id="3.10.20.30">
    <property type="match status" value="1"/>
</dbReference>
<evidence type="ECO:0000313" key="1">
    <source>
        <dbReference type="EMBL" id="KOY16461.1"/>
    </source>
</evidence>
<dbReference type="EMBL" id="LITU01000053">
    <property type="protein sequence ID" value="KOY16461.1"/>
    <property type="molecule type" value="Genomic_DNA"/>
</dbReference>
<dbReference type="InterPro" id="IPR003749">
    <property type="entry name" value="ThiS/MoaD-like"/>
</dbReference>
<dbReference type="PANTHER" id="PTHR34472:SF1">
    <property type="entry name" value="SULFUR CARRIER PROTEIN THIS"/>
    <property type="match status" value="1"/>
</dbReference>
<reference evidence="1 2" key="1">
    <citation type="submission" date="2015-08" db="EMBL/GenBank/DDBJ databases">
        <title>Draft genome sequence of cellulolytic and xylanolytic Paenibacillus sp. A59, isolated from a decaying forest soil from Patagonia, Argentina.</title>
        <authorList>
            <person name="Ghio S."/>
            <person name="Caceres A.M."/>
            <person name="Talia P."/>
            <person name="Grasso D."/>
            <person name="Campos E."/>
        </authorList>
    </citation>
    <scope>NUCLEOTIDE SEQUENCE [LARGE SCALE GENOMIC DNA]</scope>
    <source>
        <strain evidence="1 2">A59</strain>
    </source>
</reference>
<dbReference type="PATRIC" id="fig|1705561.3.peg.2155"/>
<evidence type="ECO:0000313" key="2">
    <source>
        <dbReference type="Proteomes" id="UP000037688"/>
    </source>
</evidence>
<organism evidence="1 2">
    <name type="scientific">Paenibacillus xylanivorans</name>
    <dbReference type="NCBI Taxonomy" id="1705561"/>
    <lineage>
        <taxon>Bacteria</taxon>
        <taxon>Bacillati</taxon>
        <taxon>Bacillota</taxon>
        <taxon>Bacilli</taxon>
        <taxon>Bacillales</taxon>
        <taxon>Paenibacillaceae</taxon>
        <taxon>Paenibacillus</taxon>
    </lineage>
</organism>
<proteinExistence type="predicted"/>
<protein>
    <submittedName>
        <fullName evidence="1">Thiamine biosynthesis protein ThiS</fullName>
    </submittedName>
</protein>
<dbReference type="PANTHER" id="PTHR34472">
    <property type="entry name" value="SULFUR CARRIER PROTEIN THIS"/>
    <property type="match status" value="1"/>
</dbReference>
<keyword evidence="2" id="KW-1185">Reference proteome</keyword>
<dbReference type="InterPro" id="IPR016155">
    <property type="entry name" value="Mopterin_synth/thiamin_S_b"/>
</dbReference>
<dbReference type="RefSeq" id="WP_053780900.1">
    <property type="nucleotide sequence ID" value="NZ_LITU01000053.1"/>
</dbReference>
<name>A0A0N0UHW6_9BACL</name>
<accession>A0A0N0UHW6</accession>
<comment type="caution">
    <text evidence="1">The sequence shown here is derived from an EMBL/GenBank/DDBJ whole genome shotgun (WGS) entry which is preliminary data.</text>
</comment>
<dbReference type="InterPro" id="IPR012675">
    <property type="entry name" value="Beta-grasp_dom_sf"/>
</dbReference>
<dbReference type="Pfam" id="PF02597">
    <property type="entry name" value="ThiS"/>
    <property type="match status" value="1"/>
</dbReference>
<dbReference type="OrthoDB" id="9798559at2"/>
<gene>
    <name evidence="1" type="ORF">AMS66_11410</name>
</gene>
<dbReference type="AlphaFoldDB" id="A0A0N0UHW6"/>
<dbReference type="Proteomes" id="UP000037688">
    <property type="component" value="Unassembled WGS sequence"/>
</dbReference>
<dbReference type="SUPFAM" id="SSF54285">
    <property type="entry name" value="MoaD/ThiS"/>
    <property type="match status" value="1"/>
</dbReference>
<dbReference type="InterPro" id="IPR010035">
    <property type="entry name" value="Thi_S"/>
</dbReference>